<evidence type="ECO:0000256" key="1">
    <source>
        <dbReference type="SAM" id="SignalP"/>
    </source>
</evidence>
<feature type="chain" id="PRO_5025334103" description="DUF985 domain-containing protein" evidence="1">
    <location>
        <begin position="22"/>
        <end position="168"/>
    </location>
</feature>
<proteinExistence type="predicted"/>
<dbReference type="InterPro" id="IPR039935">
    <property type="entry name" value="YML079W-like"/>
</dbReference>
<evidence type="ECO:0000313" key="4">
    <source>
        <dbReference type="Proteomes" id="UP000799771"/>
    </source>
</evidence>
<sequence>MRLITSALLAVSMFHVPAVLSKRVSAQDIIKKLNLVPNIEKGYYIETFEDPSTVNNRSYSTAIYYLLEGKVGSSYWHKVDAVEIWHHYAGAPLTLELSWNNGTATQQKILGDDILKNQLPQIVILGNQWQRARSLGEWTLVGTTVAPGFAESGFELAEPDWNPNDGTH</sequence>
<dbReference type="Proteomes" id="UP000799771">
    <property type="component" value="Unassembled WGS sequence"/>
</dbReference>
<dbReference type="GeneID" id="54407541"/>
<dbReference type="PANTHER" id="PTHR33387">
    <property type="entry name" value="RMLC-LIKE JELLY ROLL FOLD PROTEIN"/>
    <property type="match status" value="1"/>
</dbReference>
<organism evidence="3 4">
    <name type="scientific">Dothidotthia symphoricarpi CBS 119687</name>
    <dbReference type="NCBI Taxonomy" id="1392245"/>
    <lineage>
        <taxon>Eukaryota</taxon>
        <taxon>Fungi</taxon>
        <taxon>Dikarya</taxon>
        <taxon>Ascomycota</taxon>
        <taxon>Pezizomycotina</taxon>
        <taxon>Dothideomycetes</taxon>
        <taxon>Pleosporomycetidae</taxon>
        <taxon>Pleosporales</taxon>
        <taxon>Dothidotthiaceae</taxon>
        <taxon>Dothidotthia</taxon>
    </lineage>
</organism>
<gene>
    <name evidence="3" type="ORF">P153DRAFT_362335</name>
</gene>
<feature type="domain" description="DUF985" evidence="2">
    <location>
        <begin position="27"/>
        <end position="157"/>
    </location>
</feature>
<accession>A0A6A6ASM7</accession>
<protein>
    <recommendedName>
        <fullName evidence="2">DUF985 domain-containing protein</fullName>
    </recommendedName>
</protein>
<evidence type="ECO:0000313" key="3">
    <source>
        <dbReference type="EMBL" id="KAF2134576.1"/>
    </source>
</evidence>
<dbReference type="SUPFAM" id="SSF51182">
    <property type="entry name" value="RmlC-like cupins"/>
    <property type="match status" value="1"/>
</dbReference>
<dbReference type="AlphaFoldDB" id="A0A6A6ASM7"/>
<name>A0A6A6ASM7_9PLEO</name>
<dbReference type="InterPro" id="IPR009327">
    <property type="entry name" value="Cupin_DUF985"/>
</dbReference>
<dbReference type="PANTHER" id="PTHR33387:SF3">
    <property type="entry name" value="DUF985 DOMAIN-CONTAINING PROTEIN"/>
    <property type="match status" value="1"/>
</dbReference>
<dbReference type="InterPro" id="IPR011051">
    <property type="entry name" value="RmlC_Cupin_sf"/>
</dbReference>
<dbReference type="EMBL" id="ML977497">
    <property type="protein sequence ID" value="KAF2134576.1"/>
    <property type="molecule type" value="Genomic_DNA"/>
</dbReference>
<feature type="signal peptide" evidence="1">
    <location>
        <begin position="1"/>
        <end position="21"/>
    </location>
</feature>
<keyword evidence="4" id="KW-1185">Reference proteome</keyword>
<keyword evidence="1" id="KW-0732">Signal</keyword>
<evidence type="ECO:0000259" key="2">
    <source>
        <dbReference type="Pfam" id="PF06172"/>
    </source>
</evidence>
<dbReference type="Gene3D" id="2.60.120.10">
    <property type="entry name" value="Jelly Rolls"/>
    <property type="match status" value="1"/>
</dbReference>
<dbReference type="Pfam" id="PF06172">
    <property type="entry name" value="Cupin_5"/>
    <property type="match status" value="1"/>
</dbReference>
<dbReference type="InterPro" id="IPR014710">
    <property type="entry name" value="RmlC-like_jellyroll"/>
</dbReference>
<dbReference type="OrthoDB" id="6614653at2759"/>
<dbReference type="RefSeq" id="XP_033528963.1">
    <property type="nucleotide sequence ID" value="XM_033667109.1"/>
</dbReference>
<reference evidence="3" key="1">
    <citation type="journal article" date="2020" name="Stud. Mycol.">
        <title>101 Dothideomycetes genomes: a test case for predicting lifestyles and emergence of pathogens.</title>
        <authorList>
            <person name="Haridas S."/>
            <person name="Albert R."/>
            <person name="Binder M."/>
            <person name="Bloem J."/>
            <person name="Labutti K."/>
            <person name="Salamov A."/>
            <person name="Andreopoulos B."/>
            <person name="Baker S."/>
            <person name="Barry K."/>
            <person name="Bills G."/>
            <person name="Bluhm B."/>
            <person name="Cannon C."/>
            <person name="Castanera R."/>
            <person name="Culley D."/>
            <person name="Daum C."/>
            <person name="Ezra D."/>
            <person name="Gonzalez J."/>
            <person name="Henrissat B."/>
            <person name="Kuo A."/>
            <person name="Liang C."/>
            <person name="Lipzen A."/>
            <person name="Lutzoni F."/>
            <person name="Magnuson J."/>
            <person name="Mondo S."/>
            <person name="Nolan M."/>
            <person name="Ohm R."/>
            <person name="Pangilinan J."/>
            <person name="Park H.-J."/>
            <person name="Ramirez L."/>
            <person name="Alfaro M."/>
            <person name="Sun H."/>
            <person name="Tritt A."/>
            <person name="Yoshinaga Y."/>
            <person name="Zwiers L.-H."/>
            <person name="Turgeon B."/>
            <person name="Goodwin S."/>
            <person name="Spatafora J."/>
            <person name="Crous P."/>
            <person name="Grigoriev I."/>
        </authorList>
    </citation>
    <scope>NUCLEOTIDE SEQUENCE</scope>
    <source>
        <strain evidence="3">CBS 119687</strain>
    </source>
</reference>
<dbReference type="CDD" id="cd06121">
    <property type="entry name" value="cupin_YML079wp"/>
    <property type="match status" value="1"/>
</dbReference>